<dbReference type="GO" id="GO:0003677">
    <property type="term" value="F:DNA binding"/>
    <property type="evidence" value="ECO:0007669"/>
    <property type="project" value="UniProtKB-KW"/>
</dbReference>
<feature type="domain" description="HTH lacI-type" evidence="4">
    <location>
        <begin position="2"/>
        <end position="56"/>
    </location>
</feature>
<organism evidence="5 6">
    <name type="scientific">Streptacidiphilus monticola</name>
    <dbReference type="NCBI Taxonomy" id="2161674"/>
    <lineage>
        <taxon>Bacteria</taxon>
        <taxon>Bacillati</taxon>
        <taxon>Actinomycetota</taxon>
        <taxon>Actinomycetes</taxon>
        <taxon>Kitasatosporales</taxon>
        <taxon>Streptomycetaceae</taxon>
        <taxon>Streptacidiphilus</taxon>
    </lineage>
</organism>
<evidence type="ECO:0000313" key="5">
    <source>
        <dbReference type="EMBL" id="MFC5908829.1"/>
    </source>
</evidence>
<keyword evidence="1" id="KW-0805">Transcription regulation</keyword>
<evidence type="ECO:0000256" key="1">
    <source>
        <dbReference type="ARBA" id="ARBA00023015"/>
    </source>
</evidence>
<dbReference type="Gene3D" id="3.40.50.2300">
    <property type="match status" value="2"/>
</dbReference>
<keyword evidence="6" id="KW-1185">Reference proteome</keyword>
<protein>
    <submittedName>
        <fullName evidence="5">LacI family DNA-binding transcriptional regulator</fullName>
    </submittedName>
</protein>
<accession>A0ABW1G2K7</accession>
<proteinExistence type="predicted"/>
<dbReference type="PROSITE" id="PS50932">
    <property type="entry name" value="HTH_LACI_2"/>
    <property type="match status" value="1"/>
</dbReference>
<comment type="caution">
    <text evidence="5">The sequence shown here is derived from an EMBL/GenBank/DDBJ whole genome shotgun (WGS) entry which is preliminary data.</text>
</comment>
<dbReference type="RefSeq" id="WP_380584076.1">
    <property type="nucleotide sequence ID" value="NZ_JBHSQJ010000066.1"/>
</dbReference>
<keyword evidence="2 5" id="KW-0238">DNA-binding</keyword>
<dbReference type="Pfam" id="PF00356">
    <property type="entry name" value="LacI"/>
    <property type="match status" value="1"/>
</dbReference>
<dbReference type="Proteomes" id="UP001596174">
    <property type="component" value="Unassembled WGS sequence"/>
</dbReference>
<dbReference type="InterPro" id="IPR046335">
    <property type="entry name" value="LacI/GalR-like_sensor"/>
</dbReference>
<evidence type="ECO:0000313" key="6">
    <source>
        <dbReference type="Proteomes" id="UP001596174"/>
    </source>
</evidence>
<dbReference type="SUPFAM" id="SSF47413">
    <property type="entry name" value="lambda repressor-like DNA-binding domains"/>
    <property type="match status" value="1"/>
</dbReference>
<dbReference type="Gene3D" id="1.10.260.40">
    <property type="entry name" value="lambda repressor-like DNA-binding domains"/>
    <property type="match status" value="1"/>
</dbReference>
<evidence type="ECO:0000256" key="2">
    <source>
        <dbReference type="ARBA" id="ARBA00023125"/>
    </source>
</evidence>
<dbReference type="EMBL" id="JBHSQJ010000066">
    <property type="protein sequence ID" value="MFC5908829.1"/>
    <property type="molecule type" value="Genomic_DNA"/>
</dbReference>
<evidence type="ECO:0000259" key="4">
    <source>
        <dbReference type="PROSITE" id="PS50932"/>
    </source>
</evidence>
<dbReference type="PANTHER" id="PTHR30146">
    <property type="entry name" value="LACI-RELATED TRANSCRIPTIONAL REPRESSOR"/>
    <property type="match status" value="1"/>
</dbReference>
<name>A0ABW1G2K7_9ACTN</name>
<reference evidence="6" key="1">
    <citation type="journal article" date="2019" name="Int. J. Syst. Evol. Microbiol.">
        <title>The Global Catalogue of Microorganisms (GCM) 10K type strain sequencing project: providing services to taxonomists for standard genome sequencing and annotation.</title>
        <authorList>
            <consortium name="The Broad Institute Genomics Platform"/>
            <consortium name="The Broad Institute Genome Sequencing Center for Infectious Disease"/>
            <person name="Wu L."/>
            <person name="Ma J."/>
        </authorList>
    </citation>
    <scope>NUCLEOTIDE SEQUENCE [LARGE SCALE GENOMIC DNA]</scope>
    <source>
        <strain evidence="6">JCM 4816</strain>
    </source>
</reference>
<evidence type="ECO:0000256" key="3">
    <source>
        <dbReference type="ARBA" id="ARBA00023163"/>
    </source>
</evidence>
<dbReference type="InterPro" id="IPR010982">
    <property type="entry name" value="Lambda_DNA-bd_dom_sf"/>
</dbReference>
<dbReference type="Pfam" id="PF13377">
    <property type="entry name" value="Peripla_BP_3"/>
    <property type="match status" value="1"/>
</dbReference>
<dbReference type="SUPFAM" id="SSF53822">
    <property type="entry name" value="Periplasmic binding protein-like I"/>
    <property type="match status" value="1"/>
</dbReference>
<dbReference type="InterPro" id="IPR000843">
    <property type="entry name" value="HTH_LacI"/>
</dbReference>
<keyword evidence="3" id="KW-0804">Transcription</keyword>
<gene>
    <name evidence="5" type="ORF">ACFP3V_16595</name>
</gene>
<dbReference type="SMART" id="SM00354">
    <property type="entry name" value="HTH_LACI"/>
    <property type="match status" value="1"/>
</dbReference>
<sequence length="346" mass="36353">MVTIKDVAARAGVAVSTVSYVLSGSRRISEKTRQAVQQAVDELGYHPSASARTLRGARTNVLALALPRSGRDYRPVDGRFAIELCDAARERGYDVLMLTEREGLRGLRRVTRAGQADGAVLMAVTEDDPRVTALEELGLPYALLGTPHPQAPAAATAPFADLDWAAAVEQAATAAADAGHRHVAYVPCTAPEVADRKGYALAGLAGARAAAARLGPDRLRILEPPQANEELGRTLAKLLADPANRPTALLLQHVDGLATVFAAAATAGLGVPQDLCVVPVGSIAEEHGGRRLPRVELPVLDMAEAVTDLLVRAIDRASRAEGPRAADTRLIPPVLLGADLLAPHRP</sequence>
<dbReference type="CDD" id="cd01392">
    <property type="entry name" value="HTH_LacI"/>
    <property type="match status" value="1"/>
</dbReference>
<dbReference type="InterPro" id="IPR028082">
    <property type="entry name" value="Peripla_BP_I"/>
</dbReference>
<dbReference type="PANTHER" id="PTHR30146:SF153">
    <property type="entry name" value="LACTOSE OPERON REPRESSOR"/>
    <property type="match status" value="1"/>
</dbReference>